<dbReference type="RefSeq" id="XP_043051543.1">
    <property type="nucleotide sequence ID" value="XM_043190866.1"/>
</dbReference>
<proteinExistence type="predicted"/>
<dbReference type="GO" id="GO:0000132">
    <property type="term" value="P:establishment of mitotic spindle orientation"/>
    <property type="evidence" value="ECO:0007669"/>
    <property type="project" value="TreeGrafter"/>
</dbReference>
<feature type="compositionally biased region" description="Low complexity" evidence="2">
    <location>
        <begin position="103"/>
        <end position="117"/>
    </location>
</feature>
<feature type="compositionally biased region" description="Polar residues" evidence="2">
    <location>
        <begin position="88"/>
        <end position="102"/>
    </location>
</feature>
<dbReference type="Pfam" id="PF01302">
    <property type="entry name" value="CAP_GLY"/>
    <property type="match status" value="1"/>
</dbReference>
<organism evidence="4 5">
    <name type="scientific">Scheffersomyces spartinae</name>
    <dbReference type="NCBI Taxonomy" id="45513"/>
    <lineage>
        <taxon>Eukaryota</taxon>
        <taxon>Fungi</taxon>
        <taxon>Dikarya</taxon>
        <taxon>Ascomycota</taxon>
        <taxon>Saccharomycotina</taxon>
        <taxon>Pichiomycetes</taxon>
        <taxon>Debaryomycetaceae</taxon>
        <taxon>Scheffersomyces</taxon>
    </lineage>
</organism>
<dbReference type="AlphaFoldDB" id="A0A9P7VEJ7"/>
<dbReference type="OrthoDB" id="2130750at2759"/>
<keyword evidence="5" id="KW-1185">Reference proteome</keyword>
<reference evidence="4" key="1">
    <citation type="submission" date="2021-03" db="EMBL/GenBank/DDBJ databases">
        <authorList>
            <person name="Palmer J.M."/>
        </authorList>
    </citation>
    <scope>NUCLEOTIDE SEQUENCE</scope>
    <source>
        <strain evidence="4">ARV_011</strain>
    </source>
</reference>
<dbReference type="InterPro" id="IPR000938">
    <property type="entry name" value="CAP-Gly_domain"/>
</dbReference>
<dbReference type="PANTHER" id="PTHR18916:SF94">
    <property type="entry name" value="NUCLEAR FUSION PROTEIN BIK1"/>
    <property type="match status" value="1"/>
</dbReference>
<evidence type="ECO:0000256" key="1">
    <source>
        <dbReference type="SAM" id="Coils"/>
    </source>
</evidence>
<dbReference type="GO" id="GO:0051286">
    <property type="term" value="C:cell tip"/>
    <property type="evidence" value="ECO:0007669"/>
    <property type="project" value="TreeGrafter"/>
</dbReference>
<dbReference type="Proteomes" id="UP000790833">
    <property type="component" value="Unassembled WGS sequence"/>
</dbReference>
<name>A0A9P7VEJ7_9ASCO</name>
<sequence length="486" mass="54526">MNDYLHTKVSIPGANISGYLRYVGPIDGKQGKFCGVELIGPLATIRGKNNGEVEGKEYFQVQQPHSGLFLPYSRLLKANPHLELPRSRSPSVFTATTTQCDTSPSRRFSPSIRSGSPAISRRSVHERSIELGNVSERSTSLPSVVIGSTSAAGSASLTEYTKLQEEYNDLKDTHESTKRDMDEKLKILVELQQTVSDLQPVLEEYEYELSEKDKRFQRQKLEFEKARDEWRQSIDLMAAAQGENEAYYERRIQDLENRLGNEGGSESNSSSIISKLESTIGQLIDENTKLKDQNNGNLNNGGQNELERSKSHIASLEAEIDGLLTKVSQLEKSVQDSTVDNLGSMTIGTTEKDKLIDRLQHELEMRPTFEELSELQKSLDELDELHNIELDKKDKEINQLKDKIKALEHVKMLSPVDVSSTKSIKSDLLLLLPLPEPSIEITPENSLPIYKPTTPTDPSSGHQDWCGLCERSGHNSIDCPYENDMF</sequence>
<feature type="domain" description="CAP-Gly" evidence="3">
    <location>
        <begin position="24"/>
        <end position="71"/>
    </location>
</feature>
<dbReference type="GO" id="GO:0005875">
    <property type="term" value="C:microtubule associated complex"/>
    <property type="evidence" value="ECO:0007669"/>
    <property type="project" value="TreeGrafter"/>
</dbReference>
<dbReference type="Gene3D" id="2.30.30.190">
    <property type="entry name" value="CAP Gly-rich-like domain"/>
    <property type="match status" value="1"/>
</dbReference>
<evidence type="ECO:0000313" key="5">
    <source>
        <dbReference type="Proteomes" id="UP000790833"/>
    </source>
</evidence>
<evidence type="ECO:0000259" key="3">
    <source>
        <dbReference type="PROSITE" id="PS50245"/>
    </source>
</evidence>
<keyword evidence="1" id="KW-0175">Coiled coil</keyword>
<comment type="caution">
    <text evidence="4">The sequence shown here is derived from an EMBL/GenBank/DDBJ whole genome shotgun (WGS) entry which is preliminary data.</text>
</comment>
<dbReference type="PROSITE" id="PS50245">
    <property type="entry name" value="CAP_GLY_2"/>
    <property type="match status" value="1"/>
</dbReference>
<feature type="region of interest" description="Disordered" evidence="2">
    <location>
        <begin position="87"/>
        <end position="124"/>
    </location>
</feature>
<dbReference type="GO" id="GO:0005819">
    <property type="term" value="C:spindle"/>
    <property type="evidence" value="ECO:0007669"/>
    <property type="project" value="TreeGrafter"/>
</dbReference>
<feature type="region of interest" description="Disordered" evidence="2">
    <location>
        <begin position="286"/>
        <end position="308"/>
    </location>
</feature>
<dbReference type="InterPro" id="IPR036859">
    <property type="entry name" value="CAP-Gly_dom_sf"/>
</dbReference>
<dbReference type="GeneID" id="66113378"/>
<gene>
    <name evidence="4" type="ORF">KQ657_000004</name>
</gene>
<accession>A0A9P7VEJ7</accession>
<dbReference type="GO" id="GO:0005816">
    <property type="term" value="C:spindle pole body"/>
    <property type="evidence" value="ECO:0007669"/>
    <property type="project" value="TreeGrafter"/>
</dbReference>
<dbReference type="SUPFAM" id="SSF74924">
    <property type="entry name" value="Cap-Gly domain"/>
    <property type="match status" value="1"/>
</dbReference>
<evidence type="ECO:0000313" key="4">
    <source>
        <dbReference type="EMBL" id="KAG7195998.1"/>
    </source>
</evidence>
<evidence type="ECO:0000256" key="2">
    <source>
        <dbReference type="SAM" id="MobiDB-lite"/>
    </source>
</evidence>
<protein>
    <recommendedName>
        <fullName evidence="3">CAP-Gly domain-containing protein</fullName>
    </recommendedName>
</protein>
<feature type="coiled-coil region" evidence="1">
    <location>
        <begin position="160"/>
        <end position="229"/>
    </location>
</feature>
<dbReference type="SMART" id="SM01052">
    <property type="entry name" value="CAP_GLY"/>
    <property type="match status" value="1"/>
</dbReference>
<dbReference type="PANTHER" id="PTHR18916">
    <property type="entry name" value="DYNACTIN 1-RELATED MICROTUBULE-BINDING"/>
    <property type="match status" value="1"/>
</dbReference>
<feature type="compositionally biased region" description="Low complexity" evidence="2">
    <location>
        <begin position="293"/>
        <end position="304"/>
    </location>
</feature>
<dbReference type="GO" id="GO:0000743">
    <property type="term" value="P:nuclear migration involved in conjugation with cellular fusion"/>
    <property type="evidence" value="ECO:0007669"/>
    <property type="project" value="TreeGrafter"/>
</dbReference>
<dbReference type="EMBL" id="JAHMUF010000001">
    <property type="protein sequence ID" value="KAG7195998.1"/>
    <property type="molecule type" value="Genomic_DNA"/>
</dbReference>